<evidence type="ECO:0000313" key="2">
    <source>
        <dbReference type="Proteomes" id="UP001589575"/>
    </source>
</evidence>
<gene>
    <name evidence="1" type="ORF">ACFFX0_10235</name>
</gene>
<dbReference type="Proteomes" id="UP001589575">
    <property type="component" value="Unassembled WGS sequence"/>
</dbReference>
<name>A0ABV5FXZ8_9MICC</name>
<sequence>MAIQLTTSTVKKVVLATRVRVRRFMVLQGMQVLSRPTRSSRAVLYPAPSGRSQSDK</sequence>
<keyword evidence="2" id="KW-1185">Reference proteome</keyword>
<evidence type="ECO:0000313" key="1">
    <source>
        <dbReference type="EMBL" id="MFB9071561.1"/>
    </source>
</evidence>
<dbReference type="EMBL" id="JBHMFI010000001">
    <property type="protein sequence ID" value="MFB9071561.1"/>
    <property type="molecule type" value="Genomic_DNA"/>
</dbReference>
<proteinExistence type="predicted"/>
<accession>A0ABV5FXZ8</accession>
<organism evidence="1 2">
    <name type="scientific">Citricoccus parietis</name>
    <dbReference type="NCBI Taxonomy" id="592307"/>
    <lineage>
        <taxon>Bacteria</taxon>
        <taxon>Bacillati</taxon>
        <taxon>Actinomycetota</taxon>
        <taxon>Actinomycetes</taxon>
        <taxon>Micrococcales</taxon>
        <taxon>Micrococcaceae</taxon>
        <taxon>Citricoccus</taxon>
    </lineage>
</organism>
<comment type="caution">
    <text evidence="1">The sequence shown here is derived from an EMBL/GenBank/DDBJ whole genome shotgun (WGS) entry which is preliminary data.</text>
</comment>
<reference evidence="1 2" key="1">
    <citation type="submission" date="2024-09" db="EMBL/GenBank/DDBJ databases">
        <authorList>
            <person name="Sun Q."/>
            <person name="Mori K."/>
        </authorList>
    </citation>
    <scope>NUCLEOTIDE SEQUENCE [LARGE SCALE GENOMIC DNA]</scope>
    <source>
        <strain evidence="1 2">CCM 7609</strain>
    </source>
</reference>
<protein>
    <submittedName>
        <fullName evidence="1">Uncharacterized protein</fullName>
    </submittedName>
</protein>